<keyword evidence="1" id="KW-0808">Transferase</keyword>
<dbReference type="EMBL" id="QBIY01001153">
    <property type="protein sequence ID" value="RXN39461.1"/>
    <property type="molecule type" value="Genomic_DNA"/>
</dbReference>
<organism evidence="1 2">
    <name type="scientific">Labeo rohita</name>
    <name type="common">Indian major carp</name>
    <name type="synonym">Cyprinus rohita</name>
    <dbReference type="NCBI Taxonomy" id="84645"/>
    <lineage>
        <taxon>Eukaryota</taxon>
        <taxon>Metazoa</taxon>
        <taxon>Chordata</taxon>
        <taxon>Craniata</taxon>
        <taxon>Vertebrata</taxon>
        <taxon>Euteleostomi</taxon>
        <taxon>Actinopterygii</taxon>
        <taxon>Neopterygii</taxon>
        <taxon>Teleostei</taxon>
        <taxon>Ostariophysi</taxon>
        <taxon>Cypriniformes</taxon>
        <taxon>Cyprinidae</taxon>
        <taxon>Labeoninae</taxon>
        <taxon>Labeonini</taxon>
        <taxon>Labeo</taxon>
    </lineage>
</organism>
<proteinExistence type="predicted"/>
<keyword evidence="1" id="KW-0695">RNA-directed DNA polymerase</keyword>
<dbReference type="Proteomes" id="UP000290572">
    <property type="component" value="Unassembled WGS sequence"/>
</dbReference>
<reference evidence="1 2" key="1">
    <citation type="submission" date="2018-03" db="EMBL/GenBank/DDBJ databases">
        <title>Draft genome sequence of Rohu Carp (Labeo rohita).</title>
        <authorList>
            <person name="Das P."/>
            <person name="Kushwaha B."/>
            <person name="Joshi C.G."/>
            <person name="Kumar D."/>
            <person name="Nagpure N.S."/>
            <person name="Sahoo L."/>
            <person name="Das S.P."/>
            <person name="Bit A."/>
            <person name="Patnaik S."/>
            <person name="Meher P.K."/>
            <person name="Jayasankar P."/>
            <person name="Koringa P.G."/>
            <person name="Patel N.V."/>
            <person name="Hinsu A.T."/>
            <person name="Kumar R."/>
            <person name="Pandey M."/>
            <person name="Agarwal S."/>
            <person name="Srivastava S."/>
            <person name="Singh M."/>
            <person name="Iquebal M.A."/>
            <person name="Jaiswal S."/>
            <person name="Angadi U.B."/>
            <person name="Kumar N."/>
            <person name="Raza M."/>
            <person name="Shah T.M."/>
            <person name="Rai A."/>
            <person name="Jena J.K."/>
        </authorList>
    </citation>
    <scope>NUCLEOTIDE SEQUENCE [LARGE SCALE GENOMIC DNA]</scope>
    <source>
        <strain evidence="1">DASCIFA01</strain>
        <tissue evidence="1">Testis</tissue>
    </source>
</reference>
<dbReference type="AlphaFoldDB" id="A0A498P5E0"/>
<sequence length="246" mass="28304">MQHNVLVGNSAVGRAGLGSFPKPRYDKARGREKRQMVQDEVRAEVEEDRRIKMVAMYQQGAWTRWEHAEQCKVTWSELWRREPQHIKFLIQSVYDVLPSPTNLLCWGLSDTAACQLCNKRGTLEHILSCCPKALSEGRYRWRHDQVLRALADIVSTAIINCKYQHTPKKSITFVRAGEMAQQRQSPPGGLLNTAQDWKLQVDLGRQLKFPEYILSTSLRPDMVITSDASKQVVLVELTVPWEDRME</sequence>
<dbReference type="GO" id="GO:0003964">
    <property type="term" value="F:RNA-directed DNA polymerase activity"/>
    <property type="evidence" value="ECO:0007669"/>
    <property type="project" value="UniProtKB-KW"/>
</dbReference>
<evidence type="ECO:0000313" key="1">
    <source>
        <dbReference type="EMBL" id="RXN39461.1"/>
    </source>
</evidence>
<protein>
    <submittedName>
        <fullName evidence="1">Reverse transcriptase</fullName>
    </submittedName>
</protein>
<name>A0A498P5E0_LABRO</name>
<comment type="caution">
    <text evidence="1">The sequence shown here is derived from an EMBL/GenBank/DDBJ whole genome shotgun (WGS) entry which is preliminary data.</text>
</comment>
<gene>
    <name evidence="1" type="ORF">ROHU_000157</name>
</gene>
<keyword evidence="2" id="KW-1185">Reference proteome</keyword>
<accession>A0A498P5E0</accession>
<keyword evidence="1" id="KW-0548">Nucleotidyltransferase</keyword>
<dbReference type="STRING" id="84645.A0A498P5E0"/>
<evidence type="ECO:0000313" key="2">
    <source>
        <dbReference type="Proteomes" id="UP000290572"/>
    </source>
</evidence>